<reference evidence="10" key="1">
    <citation type="submission" date="2020-11" db="EMBL/GenBank/DDBJ databases">
        <authorList>
            <consortium name="DOE Joint Genome Institute"/>
            <person name="Ahrendt S."/>
            <person name="Riley R."/>
            <person name="Andreopoulos W."/>
            <person name="Labutti K."/>
            <person name="Pangilinan J."/>
            <person name="Ruiz-Duenas F.J."/>
            <person name="Barrasa J.M."/>
            <person name="Sanchez-Garcia M."/>
            <person name="Camarero S."/>
            <person name="Miyauchi S."/>
            <person name="Serrano A."/>
            <person name="Linde D."/>
            <person name="Babiker R."/>
            <person name="Drula E."/>
            <person name="Ayuso-Fernandez I."/>
            <person name="Pacheco R."/>
            <person name="Padilla G."/>
            <person name="Ferreira P."/>
            <person name="Barriuso J."/>
            <person name="Kellner H."/>
            <person name="Castanera R."/>
            <person name="Alfaro M."/>
            <person name="Ramirez L."/>
            <person name="Pisabarro A.G."/>
            <person name="Kuo A."/>
            <person name="Tritt A."/>
            <person name="Lipzen A."/>
            <person name="He G."/>
            <person name="Yan M."/>
            <person name="Ng V."/>
            <person name="Cullen D."/>
            <person name="Martin F."/>
            <person name="Rosso M.-N."/>
            <person name="Henrissat B."/>
            <person name="Hibbett D."/>
            <person name="Martinez A.T."/>
            <person name="Grigoriev I.V."/>
        </authorList>
    </citation>
    <scope>NUCLEOTIDE SEQUENCE</scope>
    <source>
        <strain evidence="10">CBS 506.95</strain>
    </source>
</reference>
<evidence type="ECO:0000259" key="9">
    <source>
        <dbReference type="PROSITE" id="PS51382"/>
    </source>
</evidence>
<dbReference type="GO" id="GO:0005886">
    <property type="term" value="C:plasma membrane"/>
    <property type="evidence" value="ECO:0007669"/>
    <property type="project" value="TreeGrafter"/>
</dbReference>
<feature type="compositionally biased region" description="Basic and acidic residues" evidence="6">
    <location>
        <begin position="497"/>
        <end position="510"/>
    </location>
</feature>
<dbReference type="GO" id="GO:0000822">
    <property type="term" value="F:inositol hexakisphosphate binding"/>
    <property type="evidence" value="ECO:0007669"/>
    <property type="project" value="TreeGrafter"/>
</dbReference>
<dbReference type="GO" id="GO:0016036">
    <property type="term" value="P:cellular response to phosphate starvation"/>
    <property type="evidence" value="ECO:0007669"/>
    <property type="project" value="TreeGrafter"/>
</dbReference>
<evidence type="ECO:0000256" key="1">
    <source>
        <dbReference type="ARBA" id="ARBA00004141"/>
    </source>
</evidence>
<feature type="transmembrane region" description="Helical" evidence="7">
    <location>
        <begin position="332"/>
        <end position="352"/>
    </location>
</feature>
<protein>
    <submittedName>
        <fullName evidence="10">EXS family-domain-containing protein</fullName>
    </submittedName>
</protein>
<proteinExistence type="inferred from homology"/>
<feature type="non-terminal residue" evidence="10">
    <location>
        <position position="1"/>
    </location>
</feature>
<dbReference type="PANTHER" id="PTHR10783:SF103">
    <property type="entry name" value="SOLUTE CARRIER FAMILY 53 MEMBER 1"/>
    <property type="match status" value="1"/>
</dbReference>
<dbReference type="Pfam" id="PF03124">
    <property type="entry name" value="EXS"/>
    <property type="match status" value="1"/>
</dbReference>
<evidence type="ECO:0000313" key="11">
    <source>
        <dbReference type="Proteomes" id="UP000807306"/>
    </source>
</evidence>
<dbReference type="PANTHER" id="PTHR10783">
    <property type="entry name" value="XENOTROPIC AND POLYTROPIC RETROVIRUS RECEPTOR 1-RELATED"/>
    <property type="match status" value="1"/>
</dbReference>
<dbReference type="CDD" id="cd14475">
    <property type="entry name" value="SPX_SYG1_like"/>
    <property type="match status" value="1"/>
</dbReference>
<keyword evidence="5 7" id="KW-0472">Membrane</keyword>
<dbReference type="PROSITE" id="PS51380">
    <property type="entry name" value="EXS"/>
    <property type="match status" value="1"/>
</dbReference>
<feature type="transmembrane region" description="Helical" evidence="7">
    <location>
        <begin position="364"/>
        <end position="384"/>
    </location>
</feature>
<feature type="compositionally biased region" description="Acidic residues" evidence="6">
    <location>
        <begin position="487"/>
        <end position="496"/>
    </location>
</feature>
<dbReference type="GO" id="GO:0006817">
    <property type="term" value="P:phosphate ion transport"/>
    <property type="evidence" value="ECO:0007669"/>
    <property type="project" value="TreeGrafter"/>
</dbReference>
<dbReference type="OrthoDB" id="9970435at2759"/>
<evidence type="ECO:0000259" key="8">
    <source>
        <dbReference type="PROSITE" id="PS51380"/>
    </source>
</evidence>
<gene>
    <name evidence="10" type="ORF">CPB83DRAFT_772728</name>
</gene>
<comment type="subcellular location">
    <subcellularLocation>
        <location evidence="1">Membrane</location>
        <topology evidence="1">Multi-pass membrane protein</topology>
    </subcellularLocation>
</comment>
<dbReference type="GO" id="GO:0005794">
    <property type="term" value="C:Golgi apparatus"/>
    <property type="evidence" value="ECO:0007669"/>
    <property type="project" value="TreeGrafter"/>
</dbReference>
<evidence type="ECO:0000256" key="4">
    <source>
        <dbReference type="ARBA" id="ARBA00022989"/>
    </source>
</evidence>
<feature type="region of interest" description="Disordered" evidence="6">
    <location>
        <begin position="483"/>
        <end position="510"/>
    </location>
</feature>
<feature type="transmembrane region" description="Helical" evidence="7">
    <location>
        <begin position="233"/>
        <end position="252"/>
    </location>
</feature>
<sequence>LLTYLTPHEVSFFTLLDAQLDKVESFYLEREKEMLARGQMLQLQLRELQDHRRLFHSSIKEEGDATASITSNVYQPSPRRIKMGKRNTQEDATSTNEDFEENARLFKELKDRQQQLPLSSDPDSYIYAKRKLKKAVLEHYRGLEVLHNYRVLNITGFRKALKKFEKVTRISAQNQYMTEKVDQSAFASDKAIGDMMSQMEELFATAFSSGDRKKALRRLRAGGKSKSHHFSTFRTGVLLGLALPAFVEGLFVSGSRRVEFKDFWLGDQLCSLSFTLSNLYPFACVYARGFPTSVGQCGTGGSRWGVAYVLAALPLFIRLVQSIRRYTDSKLVTHLINGGKYATGIIAYFFYYYWRHYPASKPGFALYCLFSVCYSIYAGGWDLLMDWSLLRIHNAKSPLLRQELIYSRNVSVRFDMTTNTLLRFFWVIYIPHKGPNVMLRSFIAGMLEMLRRVQWNFFRLENEHLGNMDQYRVTREVPLPYSLDEIGRDDDDDGDDDVKGLRSKNENSKK</sequence>
<comment type="similarity">
    <text evidence="2">Belongs to the SYG1 (TC 2.A.94) family.</text>
</comment>
<comment type="caution">
    <text evidence="10">The sequence shown here is derived from an EMBL/GenBank/DDBJ whole genome shotgun (WGS) entry which is preliminary data.</text>
</comment>
<dbReference type="AlphaFoldDB" id="A0A9P6E9S4"/>
<keyword evidence="3 7" id="KW-0812">Transmembrane</keyword>
<evidence type="ECO:0000256" key="5">
    <source>
        <dbReference type="ARBA" id="ARBA00023136"/>
    </source>
</evidence>
<dbReference type="Proteomes" id="UP000807306">
    <property type="component" value="Unassembled WGS sequence"/>
</dbReference>
<accession>A0A9P6E9S4</accession>
<name>A0A9P6E9S4_9AGAR</name>
<evidence type="ECO:0000313" key="10">
    <source>
        <dbReference type="EMBL" id="KAF9525090.1"/>
    </source>
</evidence>
<dbReference type="InterPro" id="IPR004331">
    <property type="entry name" value="SPX_dom"/>
</dbReference>
<evidence type="ECO:0000256" key="7">
    <source>
        <dbReference type="SAM" id="Phobius"/>
    </source>
</evidence>
<evidence type="ECO:0000256" key="3">
    <source>
        <dbReference type="ARBA" id="ARBA00022692"/>
    </source>
</evidence>
<dbReference type="PROSITE" id="PS51382">
    <property type="entry name" value="SPX"/>
    <property type="match status" value="1"/>
</dbReference>
<feature type="domain" description="SPX" evidence="9">
    <location>
        <begin position="1"/>
        <end position="178"/>
    </location>
</feature>
<dbReference type="EMBL" id="MU157889">
    <property type="protein sequence ID" value="KAF9525090.1"/>
    <property type="molecule type" value="Genomic_DNA"/>
</dbReference>
<keyword evidence="11" id="KW-1185">Reference proteome</keyword>
<feature type="domain" description="EXS" evidence="8">
    <location>
        <begin position="298"/>
        <end position="491"/>
    </location>
</feature>
<evidence type="ECO:0000256" key="6">
    <source>
        <dbReference type="SAM" id="MobiDB-lite"/>
    </source>
</evidence>
<organism evidence="10 11">
    <name type="scientific">Crepidotus variabilis</name>
    <dbReference type="NCBI Taxonomy" id="179855"/>
    <lineage>
        <taxon>Eukaryota</taxon>
        <taxon>Fungi</taxon>
        <taxon>Dikarya</taxon>
        <taxon>Basidiomycota</taxon>
        <taxon>Agaricomycotina</taxon>
        <taxon>Agaricomycetes</taxon>
        <taxon>Agaricomycetidae</taxon>
        <taxon>Agaricales</taxon>
        <taxon>Agaricineae</taxon>
        <taxon>Crepidotaceae</taxon>
        <taxon>Crepidotus</taxon>
    </lineage>
</organism>
<keyword evidence="4 7" id="KW-1133">Transmembrane helix</keyword>
<evidence type="ECO:0000256" key="2">
    <source>
        <dbReference type="ARBA" id="ARBA00009665"/>
    </source>
</evidence>
<dbReference type="Pfam" id="PF03105">
    <property type="entry name" value="SPX"/>
    <property type="match status" value="1"/>
</dbReference>
<dbReference type="InterPro" id="IPR004342">
    <property type="entry name" value="EXS_C"/>
</dbReference>